<dbReference type="PANTHER" id="PTHR35579:SF3">
    <property type="entry name" value="CRISPR SYSTEM CMS ENDORIBONUCLEASE CSM3"/>
    <property type="match status" value="1"/>
</dbReference>
<protein>
    <recommendedName>
        <fullName evidence="2">CRISPR type III-associated protein domain-containing protein</fullName>
    </recommendedName>
</protein>
<dbReference type="PANTHER" id="PTHR35579">
    <property type="entry name" value="CRISPR SYSTEM CMS ENDORIBONUCLEASE CSM3"/>
    <property type="match status" value="1"/>
</dbReference>
<dbReference type="Proteomes" id="UP000189670">
    <property type="component" value="Unassembled WGS sequence"/>
</dbReference>
<comment type="caution">
    <text evidence="3">The sequence shown here is derived from an EMBL/GenBank/DDBJ whole genome shotgun (WGS) entry which is preliminary data.</text>
</comment>
<evidence type="ECO:0000259" key="2">
    <source>
        <dbReference type="Pfam" id="PF03787"/>
    </source>
</evidence>
<dbReference type="AlphaFoldDB" id="A0A1V1P693"/>
<dbReference type="Pfam" id="PF03787">
    <property type="entry name" value="RAMPs"/>
    <property type="match status" value="1"/>
</dbReference>
<feature type="domain" description="CRISPR type III-associated protein" evidence="2">
    <location>
        <begin position="27"/>
        <end position="201"/>
    </location>
</feature>
<evidence type="ECO:0000256" key="1">
    <source>
        <dbReference type="ARBA" id="ARBA00023118"/>
    </source>
</evidence>
<dbReference type="EMBL" id="ATBP01000439">
    <property type="protein sequence ID" value="ETR70351.1"/>
    <property type="molecule type" value="Genomic_DNA"/>
</dbReference>
<accession>A0A1V1P693</accession>
<reference evidence="4" key="1">
    <citation type="submission" date="2012-11" db="EMBL/GenBank/DDBJ databases">
        <authorList>
            <person name="Lucero-Rivera Y.E."/>
            <person name="Tovar-Ramirez D."/>
        </authorList>
    </citation>
    <scope>NUCLEOTIDE SEQUENCE [LARGE SCALE GENOMIC DNA]</scope>
    <source>
        <strain evidence="4">Araruama</strain>
    </source>
</reference>
<dbReference type="GO" id="GO:0051607">
    <property type="term" value="P:defense response to virus"/>
    <property type="evidence" value="ECO:0007669"/>
    <property type="project" value="UniProtKB-KW"/>
</dbReference>
<evidence type="ECO:0000313" key="3">
    <source>
        <dbReference type="EMBL" id="ETR70351.1"/>
    </source>
</evidence>
<gene>
    <name evidence="3" type="ORF">OMM_03302</name>
</gene>
<evidence type="ECO:0000313" key="4">
    <source>
        <dbReference type="Proteomes" id="UP000189670"/>
    </source>
</evidence>
<organism evidence="3 4">
    <name type="scientific">Candidatus Magnetoglobus multicellularis str. Araruama</name>
    <dbReference type="NCBI Taxonomy" id="890399"/>
    <lineage>
        <taxon>Bacteria</taxon>
        <taxon>Pseudomonadati</taxon>
        <taxon>Thermodesulfobacteriota</taxon>
        <taxon>Desulfobacteria</taxon>
        <taxon>Desulfobacterales</taxon>
        <taxon>Desulfobacteraceae</taxon>
        <taxon>Candidatus Magnetoglobus</taxon>
    </lineage>
</organism>
<proteinExistence type="predicted"/>
<dbReference type="InterPro" id="IPR005537">
    <property type="entry name" value="RAMP_III_fam"/>
</dbReference>
<keyword evidence="1" id="KW-0051">Antiviral defense</keyword>
<sequence length="225" mass="25122">MKTYPLEISLESPTIAASGEGWNAVIDTDIVFDDLGLPYIPSKRIKGCLKDAAQDIDEMFDLAGIDFKKELDINNTFGQPGLLSGASVYFSNLTIEDYENTRQWLNHLMAMQKYDSIISPEAVLKTFTDLRWQTAIADGVAEKHSLRTARVIRKGVRFLGNIQIETGKKDIDESKILNTLILACSVCRHMGTSRTRGFGEITCRLKSTDGTYFPLPEKLEASCMN</sequence>
<dbReference type="CDD" id="cd09726">
    <property type="entry name" value="RAMP_I_III"/>
    <property type="match status" value="1"/>
</dbReference>
<name>A0A1V1P693_9BACT</name>
<dbReference type="InterPro" id="IPR052216">
    <property type="entry name" value="CRISPR_Csm3_endoribonuclease"/>
</dbReference>